<proteinExistence type="predicted"/>
<reference evidence="2" key="1">
    <citation type="submission" date="2020-01" db="EMBL/GenBank/DDBJ databases">
        <authorList>
            <person name="Meier V. D."/>
            <person name="Meier V D."/>
        </authorList>
    </citation>
    <scope>NUCLEOTIDE SEQUENCE</scope>
    <source>
        <strain evidence="2">HLG_WM_MAG_08</strain>
    </source>
</reference>
<sequence>MKNLYILLISLACSTAVLAQTPDTQWADMTDGQSIVEEVLAEEVIIGETSAEEMMTEDEYTLSESEQMIGGSDFPEEMLLQIQQDCSVFAQNEGVEEEFVADFVDVCVIDSVATELADNQEEVTETEILAEAYAEAPVEDELIETVAE</sequence>
<accession>A0A6S6SDK6</accession>
<feature type="signal peptide" evidence="1">
    <location>
        <begin position="1"/>
        <end position="19"/>
    </location>
</feature>
<keyword evidence="1" id="KW-0732">Signal</keyword>
<dbReference type="EMBL" id="CACVAV010000054">
    <property type="protein sequence ID" value="CAA6803084.1"/>
    <property type="molecule type" value="Genomic_DNA"/>
</dbReference>
<gene>
    <name evidence="2" type="ORF">HELGO_WM73293</name>
</gene>
<protein>
    <submittedName>
        <fullName evidence="2">Uncharacterized protein</fullName>
    </submittedName>
</protein>
<organism evidence="2">
    <name type="scientific">uncultured Thiotrichaceae bacterium</name>
    <dbReference type="NCBI Taxonomy" id="298394"/>
    <lineage>
        <taxon>Bacteria</taxon>
        <taxon>Pseudomonadati</taxon>
        <taxon>Pseudomonadota</taxon>
        <taxon>Gammaproteobacteria</taxon>
        <taxon>Thiotrichales</taxon>
        <taxon>Thiotrichaceae</taxon>
        <taxon>environmental samples</taxon>
    </lineage>
</organism>
<evidence type="ECO:0000256" key="1">
    <source>
        <dbReference type="SAM" id="SignalP"/>
    </source>
</evidence>
<name>A0A6S6SDK6_9GAMM</name>
<feature type="chain" id="PRO_5027791500" evidence="1">
    <location>
        <begin position="20"/>
        <end position="148"/>
    </location>
</feature>
<evidence type="ECO:0000313" key="2">
    <source>
        <dbReference type="EMBL" id="CAA6803084.1"/>
    </source>
</evidence>
<dbReference type="AlphaFoldDB" id="A0A6S6SDK6"/>